<gene>
    <name evidence="1" type="ORF">L195_g050193</name>
</gene>
<evidence type="ECO:0008006" key="3">
    <source>
        <dbReference type="Google" id="ProtNLM"/>
    </source>
</evidence>
<reference evidence="1 2" key="2">
    <citation type="journal article" date="2017" name="Front. Plant Sci.">
        <title>Gene Classification and Mining of Molecular Markers Useful in Red Clover (Trifolium pratense) Breeding.</title>
        <authorList>
            <person name="Istvanek J."/>
            <person name="Dluhosova J."/>
            <person name="Dluhos P."/>
            <person name="Patkova L."/>
            <person name="Nedelnik J."/>
            <person name="Repkova J."/>
        </authorList>
    </citation>
    <scope>NUCLEOTIDE SEQUENCE [LARGE SCALE GENOMIC DNA]</scope>
    <source>
        <strain evidence="2">cv. Tatra</strain>
        <tissue evidence="1">Young leaves</tissue>
    </source>
</reference>
<dbReference type="Proteomes" id="UP000236291">
    <property type="component" value="Unassembled WGS sequence"/>
</dbReference>
<comment type="caution">
    <text evidence="1">The sequence shown here is derived from an EMBL/GenBank/DDBJ whole genome shotgun (WGS) entry which is preliminary data.</text>
</comment>
<evidence type="ECO:0000313" key="2">
    <source>
        <dbReference type="Proteomes" id="UP000236291"/>
    </source>
</evidence>
<protein>
    <recommendedName>
        <fullName evidence="3">Retrotransposon gag domain-containing protein</fullName>
    </recommendedName>
</protein>
<proteinExistence type="predicted"/>
<sequence>MLMKLLEMCNKIITMDKIIWPAWSKPYLHKTALTLVYIGQTELPRGWKIPRFTKFAGDTSESTVEHISRISLKELSGVRRKTSKSIDDYLNRFRVLKARCFTQVSEHELVEMTAGGLDYYIRKKLDTRHLRDMAQLADRVQQVERLKIEKARTSKFQKKEKVAYVETYEDDNEYEINHEDITESE</sequence>
<name>A0A2K3JSN3_TRIPR</name>
<reference evidence="1 2" key="1">
    <citation type="journal article" date="2014" name="Am. J. Bot.">
        <title>Genome assembly and annotation for red clover (Trifolium pratense; Fabaceae).</title>
        <authorList>
            <person name="Istvanek J."/>
            <person name="Jaros M."/>
            <person name="Krenek A."/>
            <person name="Repkova J."/>
        </authorList>
    </citation>
    <scope>NUCLEOTIDE SEQUENCE [LARGE SCALE GENOMIC DNA]</scope>
    <source>
        <strain evidence="2">cv. Tatra</strain>
        <tissue evidence="1">Young leaves</tissue>
    </source>
</reference>
<accession>A0A2K3JSN3</accession>
<dbReference type="AlphaFoldDB" id="A0A2K3JSN3"/>
<evidence type="ECO:0000313" key="1">
    <source>
        <dbReference type="EMBL" id="PNX57035.1"/>
    </source>
</evidence>
<organism evidence="1 2">
    <name type="scientific">Trifolium pratense</name>
    <name type="common">Red clover</name>
    <dbReference type="NCBI Taxonomy" id="57577"/>
    <lineage>
        <taxon>Eukaryota</taxon>
        <taxon>Viridiplantae</taxon>
        <taxon>Streptophyta</taxon>
        <taxon>Embryophyta</taxon>
        <taxon>Tracheophyta</taxon>
        <taxon>Spermatophyta</taxon>
        <taxon>Magnoliopsida</taxon>
        <taxon>eudicotyledons</taxon>
        <taxon>Gunneridae</taxon>
        <taxon>Pentapetalae</taxon>
        <taxon>rosids</taxon>
        <taxon>fabids</taxon>
        <taxon>Fabales</taxon>
        <taxon>Fabaceae</taxon>
        <taxon>Papilionoideae</taxon>
        <taxon>50 kb inversion clade</taxon>
        <taxon>NPAAA clade</taxon>
        <taxon>Hologalegina</taxon>
        <taxon>IRL clade</taxon>
        <taxon>Trifolieae</taxon>
        <taxon>Trifolium</taxon>
    </lineage>
</organism>
<dbReference type="EMBL" id="ASHM01075746">
    <property type="protein sequence ID" value="PNX57035.1"/>
    <property type="molecule type" value="Genomic_DNA"/>
</dbReference>
<feature type="non-terminal residue" evidence="1">
    <location>
        <position position="185"/>
    </location>
</feature>